<feature type="compositionally biased region" description="Polar residues" evidence="1">
    <location>
        <begin position="77"/>
        <end position="94"/>
    </location>
</feature>
<evidence type="ECO:0008006" key="4">
    <source>
        <dbReference type="Google" id="ProtNLM"/>
    </source>
</evidence>
<dbReference type="GO" id="GO:0005737">
    <property type="term" value="C:cytoplasm"/>
    <property type="evidence" value="ECO:0007669"/>
    <property type="project" value="TreeGrafter"/>
</dbReference>
<dbReference type="FunCoup" id="H2ATA9">
    <property type="interactions" value="220"/>
</dbReference>
<feature type="region of interest" description="Disordered" evidence="1">
    <location>
        <begin position="1"/>
        <end position="34"/>
    </location>
</feature>
<dbReference type="Proteomes" id="UP000005220">
    <property type="component" value="Chromosome 3"/>
</dbReference>
<dbReference type="GO" id="GO:0000920">
    <property type="term" value="P:septum digestion after cytokinesis"/>
    <property type="evidence" value="ECO:0007669"/>
    <property type="project" value="EnsemblFungi"/>
</dbReference>
<feature type="region of interest" description="Disordered" evidence="1">
    <location>
        <begin position="69"/>
        <end position="94"/>
    </location>
</feature>
<evidence type="ECO:0000256" key="1">
    <source>
        <dbReference type="SAM" id="MobiDB-lite"/>
    </source>
</evidence>
<dbReference type="GO" id="GO:0005880">
    <property type="term" value="C:nuclear microtubule"/>
    <property type="evidence" value="ECO:0007669"/>
    <property type="project" value="EnsemblFungi"/>
</dbReference>
<evidence type="ECO:0000313" key="2">
    <source>
        <dbReference type="EMBL" id="CCF57609.1"/>
    </source>
</evidence>
<feature type="compositionally biased region" description="Polar residues" evidence="1">
    <location>
        <begin position="779"/>
        <end position="803"/>
    </location>
</feature>
<feature type="compositionally biased region" description="Polar residues" evidence="1">
    <location>
        <begin position="868"/>
        <end position="880"/>
    </location>
</feature>
<dbReference type="InterPro" id="IPR007145">
    <property type="entry name" value="MAP65_Ase1_PRC1"/>
</dbReference>
<dbReference type="OrthoDB" id="642895at2759"/>
<feature type="compositionally biased region" description="Polar residues" evidence="1">
    <location>
        <begin position="695"/>
        <end position="705"/>
    </location>
</feature>
<feature type="region of interest" description="Disordered" evidence="1">
    <location>
        <begin position="868"/>
        <end position="912"/>
    </location>
</feature>
<organism evidence="2 3">
    <name type="scientific">Kazachstania africana (strain ATCC 22294 / BCRC 22015 / CBS 2517 / CECT 1963 / NBRC 1671 / NRRL Y-8276)</name>
    <name type="common">Yeast</name>
    <name type="synonym">Kluyveromyces africanus</name>
    <dbReference type="NCBI Taxonomy" id="1071382"/>
    <lineage>
        <taxon>Eukaryota</taxon>
        <taxon>Fungi</taxon>
        <taxon>Dikarya</taxon>
        <taxon>Ascomycota</taxon>
        <taxon>Saccharomycotina</taxon>
        <taxon>Saccharomycetes</taxon>
        <taxon>Saccharomycetales</taxon>
        <taxon>Saccharomycetaceae</taxon>
        <taxon>Kazachstania</taxon>
    </lineage>
</organism>
<dbReference type="GO" id="GO:0001578">
    <property type="term" value="P:microtubule bundle formation"/>
    <property type="evidence" value="ECO:0007669"/>
    <property type="project" value="EnsemblFungi"/>
</dbReference>
<dbReference type="EMBL" id="HE650823">
    <property type="protein sequence ID" value="CCF57609.1"/>
    <property type="molecule type" value="Genomic_DNA"/>
</dbReference>
<dbReference type="GO" id="GO:1990023">
    <property type="term" value="C:mitotic spindle midzone"/>
    <property type="evidence" value="ECO:0007669"/>
    <property type="project" value="EnsemblFungi"/>
</dbReference>
<dbReference type="eggNOG" id="KOG4302">
    <property type="taxonomic scope" value="Eukaryota"/>
</dbReference>
<dbReference type="AlphaFoldDB" id="H2ATA9"/>
<dbReference type="GO" id="GO:0008017">
    <property type="term" value="F:microtubule binding"/>
    <property type="evidence" value="ECO:0007669"/>
    <property type="project" value="EnsemblFungi"/>
</dbReference>
<feature type="region of interest" description="Disordered" evidence="1">
    <location>
        <begin position="777"/>
        <end position="810"/>
    </location>
</feature>
<dbReference type="GeneID" id="13885527"/>
<dbReference type="STRING" id="1071382.H2ATA9"/>
<dbReference type="GO" id="GO:0000073">
    <property type="term" value="P:initial mitotic spindle pole body separation"/>
    <property type="evidence" value="ECO:0007669"/>
    <property type="project" value="EnsemblFungi"/>
</dbReference>
<accession>H2ATA9</accession>
<proteinExistence type="predicted"/>
<dbReference type="PANTHER" id="PTHR19321">
    <property type="entry name" value="PROTEIN REGULATOR OF CYTOKINESIS 1 PRC1-RELATED"/>
    <property type="match status" value="1"/>
</dbReference>
<dbReference type="KEGG" id="kaf:KAFR_0C06170"/>
<sequence length="912" mass="105388">MNSVTDHPSSLATESITSSTESATNTTNSPVITATPATTSGTIFPISTSKDFLTLTPVKINDLSSPIRPSTFDGPYPNQSQKTIFNTTSNSSSPYSDKFNVISKQLEKLLGDLHVFYQKIGYSNLDIQKKEEAIFSTLSESINNFYQDAQTEMENLSTSNDMEQEILNKILENLNDPNGIRTIPDLYIRNSILFETRKTVPQSPKKPLSLLNKKSLLESAKIFIFNAYIPKLISFLNNALNLQIIINSVGTIESMAEEDVQFINNIPKLYVIQACLKSLNETNEISQISNFIGSNKKLFLYSDQFKHLTPKRNERLAELTKYYGTEYDFRFCEVKKLIKNIETLLHELRLNATDNLNKDEIELLTKYSRIEKASENEYVPLNDDLLNKFKFIKKQYEIVKSQRFEEKKLLLDNCRELWCKLKVPEEYTSFFLNKNNNLSLDVIDNFKIEFQRLQTMKKELIKDLITESWEKINELWDTLQIPNEDRANFIGKFKNMKETSQGLQDDENLLEVCEVEIKNLNEQLKIYEPVLNLIKEFQSLQKDKIFLENSSKDSSRLLARNSHKILLKEENTRRRLKRHFPKVIKELKVKLVEAEDFFHKPFSFNGEKLQDIILKEEEEFMSRYPKSVLNFGRTRPVVNSTRVNDNHSRKHATIPKTTTMRSKTYSTAELMSRTVHKTPIRHKSDSMVRKEKISRSLSPSRSNNDNFVQFSTVQERKSMNLNNATRIRKPTLMKSYSEITSSTMSPTLALADMKFNDIRPKKLFPVDMNKLNRERNNTMHKSQIPKLSQINKTSTTQQHSQTNESKDAAIVDKENAYDGRLSSPYKEPDHSIYKLSMSPDGKFRLNIQQRDLDNPFDDTSIFEEDVSMPTQEQENYSSLPMNILPPPLQGEQDSAATEPMQPENSLIVEINS</sequence>
<evidence type="ECO:0000313" key="3">
    <source>
        <dbReference type="Proteomes" id="UP000005220"/>
    </source>
</evidence>
<keyword evidence="3" id="KW-1185">Reference proteome</keyword>
<name>H2ATA9_KAZAF</name>
<feature type="region of interest" description="Disordered" evidence="1">
    <location>
        <begin position="680"/>
        <end position="705"/>
    </location>
</feature>
<dbReference type="RefSeq" id="XP_003956744.1">
    <property type="nucleotide sequence ID" value="XM_003956695.1"/>
</dbReference>
<feature type="compositionally biased region" description="Low complexity" evidence="1">
    <location>
        <begin position="9"/>
        <end position="29"/>
    </location>
</feature>
<dbReference type="Gene3D" id="1.20.58.1520">
    <property type="match status" value="1"/>
</dbReference>
<dbReference type="PANTHER" id="PTHR19321:SF41">
    <property type="entry name" value="FASCETTO-RELATED"/>
    <property type="match status" value="1"/>
</dbReference>
<dbReference type="InParanoid" id="H2ATA9"/>
<dbReference type="GO" id="GO:0051256">
    <property type="term" value="P:mitotic spindle midzone assembly"/>
    <property type="evidence" value="ECO:0007669"/>
    <property type="project" value="TreeGrafter"/>
</dbReference>
<dbReference type="Pfam" id="PF03999">
    <property type="entry name" value="MAP65_ASE1"/>
    <property type="match status" value="1"/>
</dbReference>
<protein>
    <recommendedName>
        <fullName evidence="4">Anaphase spindle elongation protein</fullName>
    </recommendedName>
</protein>
<gene>
    <name evidence="2" type="primary">KAFR0C06170</name>
    <name evidence="2" type="ORF">KAFR_0C06170</name>
</gene>
<dbReference type="HOGENOM" id="CLU_333226_0_0_1"/>
<reference evidence="2 3" key="1">
    <citation type="journal article" date="2011" name="Proc. Natl. Acad. Sci. U.S.A.">
        <title>Evolutionary erosion of yeast sex chromosomes by mating-type switching accidents.</title>
        <authorList>
            <person name="Gordon J.L."/>
            <person name="Armisen D."/>
            <person name="Proux-Wera E."/>
            <person name="Oheigeartaigh S.S."/>
            <person name="Byrne K.P."/>
            <person name="Wolfe K.H."/>
        </authorList>
    </citation>
    <scope>NUCLEOTIDE SEQUENCE [LARGE SCALE GENOMIC DNA]</scope>
    <source>
        <strain evidence="3">ATCC 22294 / BCRC 22015 / CBS 2517 / CECT 1963 / NBRC 1671 / NRRL Y-8276</strain>
    </source>
</reference>
<feature type="compositionally biased region" description="Basic and acidic residues" evidence="1">
    <location>
        <begin position="682"/>
        <end position="694"/>
    </location>
</feature>